<evidence type="ECO:0000256" key="2">
    <source>
        <dbReference type="ARBA" id="ARBA00023043"/>
    </source>
</evidence>
<keyword evidence="2" id="KW-0040">ANK repeat</keyword>
<name>A0A8J2SDA6_9STRA</name>
<dbReference type="OrthoDB" id="61473at2759"/>
<dbReference type="AlphaFoldDB" id="A0A8J2SDA6"/>
<dbReference type="Gene3D" id="1.25.40.20">
    <property type="entry name" value="Ankyrin repeat-containing domain"/>
    <property type="match status" value="1"/>
</dbReference>
<evidence type="ECO:0000256" key="1">
    <source>
        <dbReference type="ARBA" id="ARBA00022737"/>
    </source>
</evidence>
<dbReference type="EMBL" id="CAKKNE010000001">
    <property type="protein sequence ID" value="CAH0365474.1"/>
    <property type="molecule type" value="Genomic_DNA"/>
</dbReference>
<keyword evidence="4" id="KW-1185">Reference proteome</keyword>
<comment type="caution">
    <text evidence="3">The sequence shown here is derived from an EMBL/GenBank/DDBJ whole genome shotgun (WGS) entry which is preliminary data.</text>
</comment>
<evidence type="ECO:0000313" key="3">
    <source>
        <dbReference type="EMBL" id="CAH0365474.1"/>
    </source>
</evidence>
<organism evidence="3 4">
    <name type="scientific">Pelagomonas calceolata</name>
    <dbReference type="NCBI Taxonomy" id="35677"/>
    <lineage>
        <taxon>Eukaryota</taxon>
        <taxon>Sar</taxon>
        <taxon>Stramenopiles</taxon>
        <taxon>Ochrophyta</taxon>
        <taxon>Pelagophyceae</taxon>
        <taxon>Pelagomonadales</taxon>
        <taxon>Pelagomonadaceae</taxon>
        <taxon>Pelagomonas</taxon>
    </lineage>
</organism>
<dbReference type="Proteomes" id="UP000789595">
    <property type="component" value="Unassembled WGS sequence"/>
</dbReference>
<dbReference type="PANTHER" id="PTHR24201">
    <property type="entry name" value="ANK_REP_REGION DOMAIN-CONTAINING PROTEIN"/>
    <property type="match status" value="1"/>
</dbReference>
<protein>
    <submittedName>
        <fullName evidence="3">Uncharacterized protein</fullName>
    </submittedName>
</protein>
<sequence length="276" mass="29867">MAETGSGDDSDQWDPNSIQEAARTCNVRQMRRALAIAGVSPNIMRDGQPLIILLSSRLHPNQRLGTDPKARLACLDLLRQEPDFDVNLPDRAGDRAIHYLAGHAASRDDVEFMQAVVDAGADVNATGQHSRTAMHWSSAHGGPIGATKVDLLIRAGASVTAIDVFGDTPLSLAISEAEGCLGRDLAAIRRVYPVLLAAGAALPAEASDPYLQRVIEAGSFANYARLHLDRLTAMLTPKPAPADGQRRSRRRLSPLRRVPPEVLRRIVAFAFHVGYY</sequence>
<accession>A0A8J2SDA6</accession>
<dbReference type="InterPro" id="IPR036770">
    <property type="entry name" value="Ankyrin_rpt-contain_sf"/>
</dbReference>
<reference evidence="3" key="1">
    <citation type="submission" date="2021-11" db="EMBL/GenBank/DDBJ databases">
        <authorList>
            <consortium name="Genoscope - CEA"/>
            <person name="William W."/>
        </authorList>
    </citation>
    <scope>NUCLEOTIDE SEQUENCE</scope>
</reference>
<gene>
    <name evidence="3" type="ORF">PECAL_1P19150</name>
</gene>
<keyword evidence="1" id="KW-0677">Repeat</keyword>
<dbReference type="SUPFAM" id="SSF48403">
    <property type="entry name" value="Ankyrin repeat"/>
    <property type="match status" value="1"/>
</dbReference>
<evidence type="ECO:0000313" key="4">
    <source>
        <dbReference type="Proteomes" id="UP000789595"/>
    </source>
</evidence>
<dbReference type="InterPro" id="IPR050776">
    <property type="entry name" value="Ank_Repeat/CDKN_Inhibitor"/>
</dbReference>
<proteinExistence type="predicted"/>